<accession>A0A7V2T3R2</accession>
<name>A0A7V2T3R2_LEUMU</name>
<feature type="chain" id="PRO_5031427157" evidence="1">
    <location>
        <begin position="24"/>
        <end position="189"/>
    </location>
</feature>
<evidence type="ECO:0000313" key="2">
    <source>
        <dbReference type="EMBL" id="HFC92904.1"/>
    </source>
</evidence>
<protein>
    <submittedName>
        <fullName evidence="2">DUF4360 domain-containing protein</fullName>
    </submittedName>
</protein>
<comment type="caution">
    <text evidence="2">The sequence shown here is derived from an EMBL/GenBank/DDBJ whole genome shotgun (WGS) entry which is preliminary data.</text>
</comment>
<sequence>MKLLNTLIAGTLLALSVSQSTVAAPSNNSVFFKAPAIGGNGCPSGTTDFAITPDGSTLSILFDSYSAEPGNKSCNIAVPVHVPNGFQVSTMTADFRGFVEGRAELRRSYFFAGDRTPTKKTRLYSRDGDDYTVHDDLLTMSESWSSCGEDVNMRINSRIRTRGRHSSISVDSLDLSNGVIFHLQYRRCR</sequence>
<organism evidence="2">
    <name type="scientific">Leucothrix mucor</name>
    <dbReference type="NCBI Taxonomy" id="45248"/>
    <lineage>
        <taxon>Bacteria</taxon>
        <taxon>Pseudomonadati</taxon>
        <taxon>Pseudomonadota</taxon>
        <taxon>Gammaproteobacteria</taxon>
        <taxon>Thiotrichales</taxon>
        <taxon>Thiotrichaceae</taxon>
        <taxon>Leucothrix</taxon>
    </lineage>
</organism>
<dbReference type="Pfam" id="PF14273">
    <property type="entry name" value="DUF4360"/>
    <property type="match status" value="1"/>
</dbReference>
<dbReference type="EMBL" id="DRMS01000330">
    <property type="protein sequence ID" value="HFC92904.1"/>
    <property type="molecule type" value="Genomic_DNA"/>
</dbReference>
<feature type="signal peptide" evidence="1">
    <location>
        <begin position="1"/>
        <end position="23"/>
    </location>
</feature>
<dbReference type="InterPro" id="IPR025649">
    <property type="entry name" value="DUF4360"/>
</dbReference>
<dbReference type="PANTHER" id="PTHR38847">
    <property type="match status" value="1"/>
</dbReference>
<evidence type="ECO:0000256" key="1">
    <source>
        <dbReference type="SAM" id="SignalP"/>
    </source>
</evidence>
<dbReference type="PANTHER" id="PTHR38847:SF1">
    <property type="entry name" value="PSEUDOURIDINE SYNTHASE RSUA_RLUA-LIKE DOMAIN-CONTAINING PROTEIN"/>
    <property type="match status" value="1"/>
</dbReference>
<dbReference type="AlphaFoldDB" id="A0A7V2T3R2"/>
<reference evidence="2" key="1">
    <citation type="journal article" date="2020" name="mSystems">
        <title>Genome- and Community-Level Interaction Insights into Carbon Utilization and Element Cycling Functions of Hydrothermarchaeota in Hydrothermal Sediment.</title>
        <authorList>
            <person name="Zhou Z."/>
            <person name="Liu Y."/>
            <person name="Xu W."/>
            <person name="Pan J."/>
            <person name="Luo Z.H."/>
            <person name="Li M."/>
        </authorList>
    </citation>
    <scope>NUCLEOTIDE SEQUENCE [LARGE SCALE GENOMIC DNA]</scope>
    <source>
        <strain evidence="2">HyVt-493</strain>
    </source>
</reference>
<keyword evidence="1" id="KW-0732">Signal</keyword>
<dbReference type="Proteomes" id="UP000885750">
    <property type="component" value="Unassembled WGS sequence"/>
</dbReference>
<proteinExistence type="predicted"/>
<gene>
    <name evidence="2" type="ORF">ENJ51_08850</name>
</gene>